<keyword evidence="1" id="KW-0732">Signal</keyword>
<dbReference type="AlphaFoldDB" id="A0A1H2Z240"/>
<dbReference type="EMBL" id="FNNJ01000003">
    <property type="protein sequence ID" value="SDX10974.1"/>
    <property type="molecule type" value="Genomic_DNA"/>
</dbReference>
<gene>
    <name evidence="2" type="ORF">SAMN05444411_103115</name>
</gene>
<dbReference type="PROSITE" id="PS51257">
    <property type="entry name" value="PROKAR_LIPOPROTEIN"/>
    <property type="match status" value="1"/>
</dbReference>
<organism evidence="2 3">
    <name type="scientific">Lutibacter oricola</name>
    <dbReference type="NCBI Taxonomy" id="762486"/>
    <lineage>
        <taxon>Bacteria</taxon>
        <taxon>Pseudomonadati</taxon>
        <taxon>Bacteroidota</taxon>
        <taxon>Flavobacteriia</taxon>
        <taxon>Flavobacteriales</taxon>
        <taxon>Flavobacteriaceae</taxon>
        <taxon>Lutibacter</taxon>
    </lineage>
</organism>
<name>A0A1H2Z240_9FLAO</name>
<proteinExistence type="predicted"/>
<feature type="signal peptide" evidence="1">
    <location>
        <begin position="1"/>
        <end position="22"/>
    </location>
</feature>
<evidence type="ECO:0000256" key="1">
    <source>
        <dbReference type="SAM" id="SignalP"/>
    </source>
</evidence>
<keyword evidence="3" id="KW-1185">Reference proteome</keyword>
<feature type="chain" id="PRO_5011501771" evidence="1">
    <location>
        <begin position="23"/>
        <end position="447"/>
    </location>
</feature>
<dbReference type="RefSeq" id="WP_090122241.1">
    <property type="nucleotide sequence ID" value="NZ_FNNJ01000003.1"/>
</dbReference>
<evidence type="ECO:0000313" key="2">
    <source>
        <dbReference type="EMBL" id="SDX10974.1"/>
    </source>
</evidence>
<dbReference type="OrthoDB" id="5500612at2"/>
<dbReference type="STRING" id="762486.SAMN05444411_103115"/>
<sequence length="447" mass="49287">MKNLLKYILLPSLLLVFMTACNTGEEIDVNYTPKVYANASSLEVTITDATDNAFNVNFTAAEEGVVYYALQLSDDSAPDAESIIRRDSGSMLNEKADLTEAVTFTREVTEAIYGAYDYTVYAVMTSVDGVPGNVVMANVVTPDTMDPEFLRDASSPAFETGDNNPFGDVSLMFSEPVFYQGGDITFTGYFTGRTIVVNDPAALTMGALSQTITEHGTFAQDDFMIVSWDEGTFKDNSGKSVAALTGFNYYFKTRLFTLAEQAYLMQGNYNYETVFWGALEGFYNGLYTNPALDFPESTGEIELVLDPEDAEGTTLLGFNLFKGFASIGEPEFLKLKVSTDGELAEIDNQASAITAGEPTEWGHWSFFGTMYPGFWDFDAGTIEHWNTLYGADSGSAIDDIDYNYTRIGTWDKKKSTSLQELKAKSAKRKQDILNGKSKEYKNAVLAY</sequence>
<dbReference type="Proteomes" id="UP000199595">
    <property type="component" value="Unassembled WGS sequence"/>
</dbReference>
<reference evidence="3" key="1">
    <citation type="submission" date="2016-10" db="EMBL/GenBank/DDBJ databases">
        <authorList>
            <person name="Varghese N."/>
            <person name="Submissions S."/>
        </authorList>
    </citation>
    <scope>NUCLEOTIDE SEQUENCE [LARGE SCALE GENOMIC DNA]</scope>
    <source>
        <strain evidence="3">DSM 24956</strain>
    </source>
</reference>
<protein>
    <submittedName>
        <fullName evidence="2">Uncharacterized protein</fullName>
    </submittedName>
</protein>
<evidence type="ECO:0000313" key="3">
    <source>
        <dbReference type="Proteomes" id="UP000199595"/>
    </source>
</evidence>
<accession>A0A1H2Z240</accession>